<organism evidence="7 8">
    <name type="scientific">Thalassococcus halodurans</name>
    <dbReference type="NCBI Taxonomy" id="373675"/>
    <lineage>
        <taxon>Bacteria</taxon>
        <taxon>Pseudomonadati</taxon>
        <taxon>Pseudomonadota</taxon>
        <taxon>Alphaproteobacteria</taxon>
        <taxon>Rhodobacterales</taxon>
        <taxon>Roseobacteraceae</taxon>
        <taxon>Thalassococcus</taxon>
    </lineage>
</organism>
<dbReference type="Pfam" id="PF01451">
    <property type="entry name" value="LMWPc"/>
    <property type="match status" value="1"/>
</dbReference>
<evidence type="ECO:0000313" key="7">
    <source>
        <dbReference type="EMBL" id="SEG47968.1"/>
    </source>
</evidence>
<protein>
    <recommendedName>
        <fullName evidence="2">protein-tyrosine-phosphatase</fullName>
        <ecNumber evidence="2">3.1.3.48</ecNumber>
    </recommendedName>
</protein>
<evidence type="ECO:0000256" key="1">
    <source>
        <dbReference type="ARBA" id="ARBA00011063"/>
    </source>
</evidence>
<proteinExistence type="inferred from homology"/>
<feature type="active site" evidence="5">
    <location>
        <position position="15"/>
    </location>
</feature>
<dbReference type="InterPro" id="IPR036196">
    <property type="entry name" value="Ptyr_pPase_sf"/>
</dbReference>
<evidence type="ECO:0000256" key="4">
    <source>
        <dbReference type="ARBA" id="ARBA00022912"/>
    </source>
</evidence>
<dbReference type="EMBL" id="FNUZ01000005">
    <property type="protein sequence ID" value="SEG47968.1"/>
    <property type="molecule type" value="Genomic_DNA"/>
</dbReference>
<evidence type="ECO:0000259" key="6">
    <source>
        <dbReference type="SMART" id="SM00226"/>
    </source>
</evidence>
<feature type="active site" description="Nucleophile" evidence="5">
    <location>
        <position position="9"/>
    </location>
</feature>
<name>A0A1H6AGY6_9RHOB</name>
<dbReference type="OrthoDB" id="9784339at2"/>
<dbReference type="InterPro" id="IPR017867">
    <property type="entry name" value="Tyr_phospatase_low_mol_wt"/>
</dbReference>
<dbReference type="Proteomes" id="UP000236752">
    <property type="component" value="Unassembled WGS sequence"/>
</dbReference>
<dbReference type="InterPro" id="IPR023485">
    <property type="entry name" value="Ptyr_pPase"/>
</dbReference>
<keyword evidence="4" id="KW-0904">Protein phosphatase</keyword>
<dbReference type="PRINTS" id="PR00719">
    <property type="entry name" value="LMWPTPASE"/>
</dbReference>
<evidence type="ECO:0000313" key="8">
    <source>
        <dbReference type="Proteomes" id="UP000236752"/>
    </source>
</evidence>
<evidence type="ECO:0000256" key="3">
    <source>
        <dbReference type="ARBA" id="ARBA00022801"/>
    </source>
</evidence>
<dbReference type="Gene3D" id="3.40.50.2300">
    <property type="match status" value="1"/>
</dbReference>
<dbReference type="AlphaFoldDB" id="A0A1H6AGY6"/>
<comment type="similarity">
    <text evidence="1">Belongs to the low molecular weight phosphotyrosine protein phosphatase family.</text>
</comment>
<dbReference type="CDD" id="cd16343">
    <property type="entry name" value="LMWPTP"/>
    <property type="match status" value="1"/>
</dbReference>
<keyword evidence="3" id="KW-0378">Hydrolase</keyword>
<keyword evidence="8" id="KW-1185">Reference proteome</keyword>
<evidence type="ECO:0000256" key="5">
    <source>
        <dbReference type="PIRSR" id="PIRSR617867-1"/>
    </source>
</evidence>
<feature type="domain" description="Phosphotyrosine protein phosphatase I" evidence="6">
    <location>
        <begin position="3"/>
        <end position="148"/>
    </location>
</feature>
<dbReference type="SUPFAM" id="SSF52788">
    <property type="entry name" value="Phosphotyrosine protein phosphatases I"/>
    <property type="match status" value="1"/>
</dbReference>
<dbReference type="GO" id="GO:0004725">
    <property type="term" value="F:protein tyrosine phosphatase activity"/>
    <property type="evidence" value="ECO:0007669"/>
    <property type="project" value="UniProtKB-EC"/>
</dbReference>
<dbReference type="EC" id="3.1.3.48" evidence="2"/>
<sequence>MSHRILFVCLGNICRSPSAEGVLRAKADGLGVRLEIDSAGTGDWHVGEPPYGSMQAAAKARGYDLSPLRARQVTAQDFYDFDLIIAMDESNLSNLSRIQPAGARATVALFTDYAAHTGADHVPDPYYTRDFDGCLDLVEHCADGLLAELG</sequence>
<gene>
    <name evidence="7" type="ORF">SAMN04488045_2942</name>
</gene>
<reference evidence="7 8" key="1">
    <citation type="submission" date="2016-10" db="EMBL/GenBank/DDBJ databases">
        <authorList>
            <person name="de Groot N.N."/>
        </authorList>
    </citation>
    <scope>NUCLEOTIDE SEQUENCE [LARGE SCALE GENOMIC DNA]</scope>
    <source>
        <strain evidence="7 8">DSM 26915</strain>
    </source>
</reference>
<accession>A0A1H6AGY6</accession>
<dbReference type="PANTHER" id="PTHR11717:SF7">
    <property type="entry name" value="LOW MOLECULAR WEIGHT PHOSPHOTYROSINE PROTEIN PHOSPHATASE"/>
    <property type="match status" value="1"/>
</dbReference>
<dbReference type="SMART" id="SM00226">
    <property type="entry name" value="LMWPc"/>
    <property type="match status" value="1"/>
</dbReference>
<dbReference type="PANTHER" id="PTHR11717">
    <property type="entry name" value="LOW MOLECULAR WEIGHT PROTEIN TYROSINE PHOSPHATASE"/>
    <property type="match status" value="1"/>
</dbReference>
<feature type="active site" description="Proton donor" evidence="5">
    <location>
        <position position="124"/>
    </location>
</feature>
<evidence type="ECO:0000256" key="2">
    <source>
        <dbReference type="ARBA" id="ARBA00013064"/>
    </source>
</evidence>
<dbReference type="RefSeq" id="WP_103911261.1">
    <property type="nucleotide sequence ID" value="NZ_FNUZ01000005.1"/>
</dbReference>
<dbReference type="InterPro" id="IPR050438">
    <property type="entry name" value="LMW_PTPase"/>
</dbReference>